<evidence type="ECO:0000313" key="1">
    <source>
        <dbReference type="EnsemblMetazoa" id="Aqu2.1.38342_001"/>
    </source>
</evidence>
<dbReference type="EnsemblMetazoa" id="Aqu2.1.38342_001">
    <property type="protein sequence ID" value="Aqu2.1.38342_001"/>
    <property type="gene ID" value="Aqu2.1.38342"/>
</dbReference>
<reference evidence="1" key="1">
    <citation type="submission" date="2017-05" db="UniProtKB">
        <authorList>
            <consortium name="EnsemblMetazoa"/>
        </authorList>
    </citation>
    <scope>IDENTIFICATION</scope>
</reference>
<sequence>MYMYVCIVSTFLFLCMYSVPTFYLFPFRVERSQSLDFASSARRLVFLLQDCLLSPSGQHSLPACHLMNQRRGVH</sequence>
<proteinExistence type="predicted"/>
<name>A0A1X7VFP8_AMPQE</name>
<protein>
    <submittedName>
        <fullName evidence="1">Uncharacterized protein</fullName>
    </submittedName>
</protein>
<organism evidence="1">
    <name type="scientific">Amphimedon queenslandica</name>
    <name type="common">Sponge</name>
    <dbReference type="NCBI Taxonomy" id="400682"/>
    <lineage>
        <taxon>Eukaryota</taxon>
        <taxon>Metazoa</taxon>
        <taxon>Porifera</taxon>
        <taxon>Demospongiae</taxon>
        <taxon>Heteroscleromorpha</taxon>
        <taxon>Haplosclerida</taxon>
        <taxon>Niphatidae</taxon>
        <taxon>Amphimedon</taxon>
    </lineage>
</organism>
<dbReference type="InParanoid" id="A0A1X7VFP8"/>
<accession>A0A1X7VFP8</accession>
<dbReference type="AlphaFoldDB" id="A0A1X7VFP8"/>